<dbReference type="SUPFAM" id="SSF82171">
    <property type="entry name" value="DPP6 N-terminal domain-like"/>
    <property type="match status" value="1"/>
</dbReference>
<dbReference type="InterPro" id="IPR008969">
    <property type="entry name" value="CarboxyPept-like_regulatory"/>
</dbReference>
<dbReference type="SUPFAM" id="SSF103088">
    <property type="entry name" value="OmpA-like"/>
    <property type="match status" value="1"/>
</dbReference>
<evidence type="ECO:0000256" key="4">
    <source>
        <dbReference type="PROSITE-ProRule" id="PRU00473"/>
    </source>
</evidence>
<dbReference type="EMBL" id="BMDJ01000011">
    <property type="protein sequence ID" value="GGI28639.1"/>
    <property type="molecule type" value="Genomic_DNA"/>
</dbReference>
<comment type="caution">
    <text evidence="6">The sequence shown here is derived from an EMBL/GenBank/DDBJ whole genome shotgun (WGS) entry which is preliminary data.</text>
</comment>
<dbReference type="PROSITE" id="PS51123">
    <property type="entry name" value="OMPA_2"/>
    <property type="match status" value="1"/>
</dbReference>
<name>A0ABQ2BMG1_9SPHI</name>
<dbReference type="SUPFAM" id="SSF48452">
    <property type="entry name" value="TPR-like"/>
    <property type="match status" value="1"/>
</dbReference>
<proteinExistence type="predicted"/>
<dbReference type="InterPro" id="IPR006665">
    <property type="entry name" value="OmpA-like"/>
</dbReference>
<dbReference type="Pfam" id="PF00691">
    <property type="entry name" value="OmpA"/>
    <property type="match status" value="1"/>
</dbReference>
<evidence type="ECO:0000313" key="7">
    <source>
        <dbReference type="Proteomes" id="UP000645390"/>
    </source>
</evidence>
<protein>
    <submittedName>
        <fullName evidence="6">Cell envelope biogenesis protein OmpA</fullName>
    </submittedName>
</protein>
<keyword evidence="3" id="KW-0998">Cell outer membrane</keyword>
<dbReference type="InterPro" id="IPR011990">
    <property type="entry name" value="TPR-like_helical_dom_sf"/>
</dbReference>
<evidence type="ECO:0000256" key="3">
    <source>
        <dbReference type="ARBA" id="ARBA00023237"/>
    </source>
</evidence>
<evidence type="ECO:0000259" key="5">
    <source>
        <dbReference type="PROSITE" id="PS51123"/>
    </source>
</evidence>
<feature type="domain" description="OmpA-like" evidence="5">
    <location>
        <begin position="524"/>
        <end position="645"/>
    </location>
</feature>
<dbReference type="SUPFAM" id="SSF49464">
    <property type="entry name" value="Carboxypeptidase regulatory domain-like"/>
    <property type="match status" value="1"/>
</dbReference>
<dbReference type="Proteomes" id="UP000645390">
    <property type="component" value="Unassembled WGS sequence"/>
</dbReference>
<dbReference type="InterPro" id="IPR011659">
    <property type="entry name" value="WD40"/>
</dbReference>
<keyword evidence="7" id="KW-1185">Reference proteome</keyword>
<evidence type="ECO:0000256" key="2">
    <source>
        <dbReference type="ARBA" id="ARBA00023136"/>
    </source>
</evidence>
<accession>A0ABQ2BMG1</accession>
<reference evidence="7" key="1">
    <citation type="journal article" date="2019" name="Int. J. Syst. Evol. Microbiol.">
        <title>The Global Catalogue of Microorganisms (GCM) 10K type strain sequencing project: providing services to taxonomists for standard genome sequencing and annotation.</title>
        <authorList>
            <consortium name="The Broad Institute Genomics Platform"/>
            <consortium name="The Broad Institute Genome Sequencing Center for Infectious Disease"/>
            <person name="Wu L."/>
            <person name="Ma J."/>
        </authorList>
    </citation>
    <scope>NUCLEOTIDE SEQUENCE [LARGE SCALE GENOMIC DNA]</scope>
    <source>
        <strain evidence="7">CCM 8939</strain>
    </source>
</reference>
<dbReference type="Gene3D" id="3.30.1330.60">
    <property type="entry name" value="OmpA-like domain"/>
    <property type="match status" value="1"/>
</dbReference>
<dbReference type="PANTHER" id="PTHR30329">
    <property type="entry name" value="STATOR ELEMENT OF FLAGELLAR MOTOR COMPLEX"/>
    <property type="match status" value="1"/>
</dbReference>
<dbReference type="Gene3D" id="2.60.40.1120">
    <property type="entry name" value="Carboxypeptidase-like, regulatory domain"/>
    <property type="match status" value="1"/>
</dbReference>
<dbReference type="PANTHER" id="PTHR30329:SF21">
    <property type="entry name" value="LIPOPROTEIN YIAD-RELATED"/>
    <property type="match status" value="1"/>
</dbReference>
<dbReference type="CDD" id="cd07185">
    <property type="entry name" value="OmpA_C-like"/>
    <property type="match status" value="1"/>
</dbReference>
<dbReference type="InterPro" id="IPR036737">
    <property type="entry name" value="OmpA-like_sf"/>
</dbReference>
<dbReference type="InterPro" id="IPR006664">
    <property type="entry name" value="OMP_bac"/>
</dbReference>
<sequence>MLAIGIHNKTWAQYVLTEADKQYELFNYVKAIDLYEQAYKKKATLYAAERLGECYKKQNNYMQAERWYATATSLPGSASINLLYYAQALQGNSKYNEAKLKYEAYAESNKDITATQKRTWLLSCDSALKWMKEPSSYSVTNVRILNSSQSDWGAIRQGDQVIFISDRGIVNPGKQSPARPFLKFDGARKPDPNIYGWTGNHYLRLYTQSGTDSIKLFPFDAGTQYHIGSASFTGDGNEVYFTLTKIHNTAEYEKVKGFNARLATVNVELYSSKKDKDGTWGKPVAFKYNNVNQYSIGDPYITKDGKSLYFASNMPGGKGGTDLYLVHQTSAGDWGMPINLKEVNSEYNERSPSVDAENNLYFSSDGRIGMGGLDIFKATLVSGKIGEPRNMGYPINTPQDDFAFNFSGKDTGYLSSSRTDGLGEDDIYSFMEQKQLAFRLIGEVYDKKTNLPLSNALISLNQLNGGILKVQTGDDGRFKFNLEKASDYKLTGEKTDFRSEAASLTTRNMNSSKVLEQDLFLERIELNKAIRLENINYDFDKDNIRPDAAIELDKLVKIMNDNPTIWIELGSHTDSRGSDVYNQQLSQRRAKSAVQYIIDKGINKNRIEAKGYGERRLLNECTNGVKCTEAEHQLNRRTEFTIVKY</sequence>
<dbReference type="InterPro" id="IPR050330">
    <property type="entry name" value="Bact_OuterMem_StrucFunc"/>
</dbReference>
<dbReference type="Pfam" id="PF07676">
    <property type="entry name" value="PD40"/>
    <property type="match status" value="1"/>
</dbReference>
<organism evidence="6 7">
    <name type="scientific">Pedobacter mendelii</name>
    <dbReference type="NCBI Taxonomy" id="1908240"/>
    <lineage>
        <taxon>Bacteria</taxon>
        <taxon>Pseudomonadati</taxon>
        <taxon>Bacteroidota</taxon>
        <taxon>Sphingobacteriia</taxon>
        <taxon>Sphingobacteriales</taxon>
        <taxon>Sphingobacteriaceae</taxon>
        <taxon>Pedobacter</taxon>
    </lineage>
</organism>
<comment type="subcellular location">
    <subcellularLocation>
        <location evidence="1">Cell outer membrane</location>
    </subcellularLocation>
</comment>
<evidence type="ECO:0000256" key="1">
    <source>
        <dbReference type="ARBA" id="ARBA00004442"/>
    </source>
</evidence>
<keyword evidence="2 4" id="KW-0472">Membrane</keyword>
<dbReference type="PRINTS" id="PR01021">
    <property type="entry name" value="OMPADOMAIN"/>
</dbReference>
<gene>
    <name evidence="6" type="ORF">GCM10008119_33650</name>
</gene>
<evidence type="ECO:0000313" key="6">
    <source>
        <dbReference type="EMBL" id="GGI28639.1"/>
    </source>
</evidence>
<dbReference type="Gene3D" id="1.25.40.10">
    <property type="entry name" value="Tetratricopeptide repeat domain"/>
    <property type="match status" value="1"/>
</dbReference>